<comment type="caution">
    <text evidence="7">The sequence shown here is derived from an EMBL/GenBank/DDBJ whole genome shotgun (WGS) entry which is preliminary data.</text>
</comment>
<evidence type="ECO:0000313" key="8">
    <source>
        <dbReference type="Proteomes" id="UP001218218"/>
    </source>
</evidence>
<dbReference type="InterPro" id="IPR004342">
    <property type="entry name" value="EXS_C"/>
</dbReference>
<feature type="transmembrane region" description="Helical" evidence="5">
    <location>
        <begin position="147"/>
        <end position="169"/>
    </location>
</feature>
<dbReference type="Pfam" id="PF03124">
    <property type="entry name" value="EXS"/>
    <property type="match status" value="1"/>
</dbReference>
<evidence type="ECO:0000313" key="7">
    <source>
        <dbReference type="EMBL" id="KAJ7359365.1"/>
    </source>
</evidence>
<evidence type="ECO:0000256" key="5">
    <source>
        <dbReference type="SAM" id="Phobius"/>
    </source>
</evidence>
<dbReference type="Proteomes" id="UP001218218">
    <property type="component" value="Unassembled WGS sequence"/>
</dbReference>
<dbReference type="EMBL" id="JARIHO010000006">
    <property type="protein sequence ID" value="KAJ7359365.1"/>
    <property type="molecule type" value="Genomic_DNA"/>
</dbReference>
<dbReference type="PANTHER" id="PTHR10783:SF103">
    <property type="entry name" value="SOLUTE CARRIER FAMILY 53 MEMBER 1"/>
    <property type="match status" value="1"/>
</dbReference>
<protein>
    <submittedName>
        <fullName evidence="7">EXS family-domain-containing protein</fullName>
    </submittedName>
</protein>
<reference evidence="7" key="1">
    <citation type="submission" date="2023-03" db="EMBL/GenBank/DDBJ databases">
        <title>Massive genome expansion in bonnet fungi (Mycena s.s.) driven by repeated elements and novel gene families across ecological guilds.</title>
        <authorList>
            <consortium name="Lawrence Berkeley National Laboratory"/>
            <person name="Harder C.B."/>
            <person name="Miyauchi S."/>
            <person name="Viragh M."/>
            <person name="Kuo A."/>
            <person name="Thoen E."/>
            <person name="Andreopoulos B."/>
            <person name="Lu D."/>
            <person name="Skrede I."/>
            <person name="Drula E."/>
            <person name="Henrissat B."/>
            <person name="Morin E."/>
            <person name="Kohler A."/>
            <person name="Barry K."/>
            <person name="LaButti K."/>
            <person name="Morin E."/>
            <person name="Salamov A."/>
            <person name="Lipzen A."/>
            <person name="Mereny Z."/>
            <person name="Hegedus B."/>
            <person name="Baldrian P."/>
            <person name="Stursova M."/>
            <person name="Weitz H."/>
            <person name="Taylor A."/>
            <person name="Grigoriev I.V."/>
            <person name="Nagy L.G."/>
            <person name="Martin F."/>
            <person name="Kauserud H."/>
        </authorList>
    </citation>
    <scope>NUCLEOTIDE SEQUENCE</scope>
    <source>
        <strain evidence="7">CBHHK002</strain>
    </source>
</reference>
<evidence type="ECO:0000256" key="2">
    <source>
        <dbReference type="ARBA" id="ARBA00022692"/>
    </source>
</evidence>
<dbReference type="PANTHER" id="PTHR10783">
    <property type="entry name" value="XENOTROPIC AND POLYTROPIC RETROVIRUS RECEPTOR 1-RELATED"/>
    <property type="match status" value="1"/>
</dbReference>
<dbReference type="GO" id="GO:0006817">
    <property type="term" value="P:phosphate ion transport"/>
    <property type="evidence" value="ECO:0007669"/>
    <property type="project" value="TreeGrafter"/>
</dbReference>
<dbReference type="GO" id="GO:0005794">
    <property type="term" value="C:Golgi apparatus"/>
    <property type="evidence" value="ECO:0007669"/>
    <property type="project" value="TreeGrafter"/>
</dbReference>
<dbReference type="GO" id="GO:0000822">
    <property type="term" value="F:inositol hexakisphosphate binding"/>
    <property type="evidence" value="ECO:0007669"/>
    <property type="project" value="TreeGrafter"/>
</dbReference>
<feature type="domain" description="EXS" evidence="6">
    <location>
        <begin position="34"/>
        <end position="228"/>
    </location>
</feature>
<dbReference type="GO" id="GO:0016036">
    <property type="term" value="P:cellular response to phosphate starvation"/>
    <property type="evidence" value="ECO:0007669"/>
    <property type="project" value="TreeGrafter"/>
</dbReference>
<sequence length="243" mass="28531">MGDQFCSLVFTLSNITLIGCVYSQGLDADWRKCGSASRLWPLAFILGVLPFLARLIQSFRRYADSKLSTHLINAGKYGAGIVNYLCYFIWRHRGSHYDAAFALWCLCNSFYSIYACIWDFLMDWSILRPHSRYFLLRQELVYTNHVFMYYFAIATNILLRASWVFYIPVNGPDVMLRSFILGSLEIVRRVIWNFYRLENEHLGNIDQYRVTREVPLPYTLPFEVRGDLEEEIPERAPWAVTVR</sequence>
<comment type="subcellular location">
    <subcellularLocation>
        <location evidence="1">Membrane</location>
        <topology evidence="1">Multi-pass membrane protein</topology>
    </subcellularLocation>
</comment>
<dbReference type="AlphaFoldDB" id="A0AAD7AI19"/>
<accession>A0AAD7AI19</accession>
<organism evidence="7 8">
    <name type="scientific">Mycena albidolilacea</name>
    <dbReference type="NCBI Taxonomy" id="1033008"/>
    <lineage>
        <taxon>Eukaryota</taxon>
        <taxon>Fungi</taxon>
        <taxon>Dikarya</taxon>
        <taxon>Basidiomycota</taxon>
        <taxon>Agaricomycotina</taxon>
        <taxon>Agaricomycetes</taxon>
        <taxon>Agaricomycetidae</taxon>
        <taxon>Agaricales</taxon>
        <taxon>Marasmiineae</taxon>
        <taxon>Mycenaceae</taxon>
        <taxon>Mycena</taxon>
    </lineage>
</organism>
<evidence type="ECO:0000256" key="4">
    <source>
        <dbReference type="ARBA" id="ARBA00023136"/>
    </source>
</evidence>
<dbReference type="PROSITE" id="PS51380">
    <property type="entry name" value="EXS"/>
    <property type="match status" value="1"/>
</dbReference>
<gene>
    <name evidence="7" type="ORF">DFH08DRAFT_409865</name>
</gene>
<proteinExistence type="predicted"/>
<keyword evidence="8" id="KW-1185">Reference proteome</keyword>
<keyword evidence="2 5" id="KW-0812">Transmembrane</keyword>
<keyword evidence="3 5" id="KW-1133">Transmembrane helix</keyword>
<dbReference type="GO" id="GO:0005886">
    <property type="term" value="C:plasma membrane"/>
    <property type="evidence" value="ECO:0007669"/>
    <property type="project" value="TreeGrafter"/>
</dbReference>
<name>A0AAD7AI19_9AGAR</name>
<keyword evidence="4 5" id="KW-0472">Membrane</keyword>
<feature type="transmembrane region" description="Helical" evidence="5">
    <location>
        <begin position="101"/>
        <end position="127"/>
    </location>
</feature>
<feature type="transmembrane region" description="Helical" evidence="5">
    <location>
        <begin position="39"/>
        <end position="56"/>
    </location>
</feature>
<evidence type="ECO:0000259" key="6">
    <source>
        <dbReference type="PROSITE" id="PS51380"/>
    </source>
</evidence>
<evidence type="ECO:0000256" key="3">
    <source>
        <dbReference type="ARBA" id="ARBA00022989"/>
    </source>
</evidence>
<evidence type="ECO:0000256" key="1">
    <source>
        <dbReference type="ARBA" id="ARBA00004141"/>
    </source>
</evidence>